<evidence type="ECO:0000256" key="1">
    <source>
        <dbReference type="SAM" id="MobiDB-lite"/>
    </source>
</evidence>
<sequence length="210" mass="21806">MKLVPTTGNAALVMLRQTAPSRTALSGPFGDRTNPADSPGRSTDLQARAAVNEALFGVSSVNGETLFVQKTRQIGEVFGLDPSTYKTLAELGAAIKDALIALRANPGDGEMVQGVGARLKLDPQTTALLLKQRTPDLIIRLIENRLGLDQAGVSLTRLVDAAQDPENGGTDAIRTALAAAVDGPARDAGTPVPVGRDEAGLYRVAGRPGS</sequence>
<name>A0A2R4WVN3_9HYPH</name>
<feature type="region of interest" description="Disordered" evidence="1">
    <location>
        <begin position="22"/>
        <end position="42"/>
    </location>
</feature>
<dbReference type="AlphaFoldDB" id="A0A2R4WVN3"/>
<dbReference type="KEGG" id="mee:DA075_32520"/>
<proteinExistence type="predicted"/>
<keyword evidence="3" id="KW-1185">Reference proteome</keyword>
<evidence type="ECO:0000313" key="3">
    <source>
        <dbReference type="Proteomes" id="UP000244755"/>
    </source>
</evidence>
<gene>
    <name evidence="2" type="ORF">DA075_32520</name>
</gene>
<organism evidence="2 3">
    <name type="scientific">Methylobacterium currus</name>
    <dbReference type="NCBI Taxonomy" id="2051553"/>
    <lineage>
        <taxon>Bacteria</taxon>
        <taxon>Pseudomonadati</taxon>
        <taxon>Pseudomonadota</taxon>
        <taxon>Alphaproteobacteria</taxon>
        <taxon>Hyphomicrobiales</taxon>
        <taxon>Methylobacteriaceae</taxon>
        <taxon>Methylobacterium</taxon>
    </lineage>
</organism>
<dbReference type="Proteomes" id="UP000244755">
    <property type="component" value="Chromosome 2"/>
</dbReference>
<reference evidence="2 3" key="1">
    <citation type="submission" date="2018-04" db="EMBL/GenBank/DDBJ databases">
        <title>Methylobacterium sp. PR1016A genome.</title>
        <authorList>
            <person name="Park W."/>
        </authorList>
    </citation>
    <scope>NUCLEOTIDE SEQUENCE [LARGE SCALE GENOMIC DNA]</scope>
    <source>
        <strain evidence="2 3">PR1016A</strain>
    </source>
</reference>
<protein>
    <submittedName>
        <fullName evidence="2">Uncharacterized protein</fullName>
    </submittedName>
</protein>
<evidence type="ECO:0000313" key="2">
    <source>
        <dbReference type="EMBL" id="AWB25589.1"/>
    </source>
</evidence>
<dbReference type="EMBL" id="CP028844">
    <property type="protein sequence ID" value="AWB25589.1"/>
    <property type="molecule type" value="Genomic_DNA"/>
</dbReference>
<accession>A0A2R4WVN3</accession>